<proteinExistence type="predicted"/>
<evidence type="ECO:0000313" key="1">
    <source>
        <dbReference type="EMBL" id="GHA14068.1"/>
    </source>
</evidence>
<accession>A0ABQ3CKR1</accession>
<name>A0ABQ3CKR1_9ACTN</name>
<dbReference type="EMBL" id="BMVN01000005">
    <property type="protein sequence ID" value="GHA14068.1"/>
    <property type="molecule type" value="Genomic_DNA"/>
</dbReference>
<sequence length="103" mass="10975">MGAVGERERHKGPPRRRICGIAVQPFGGERAQLVGHGVIVGPAVPELVVMREGFQGSKPLTQRPHHPLGELDMADAAASLPKRLDLVLAHPRMINGQPADPVG</sequence>
<gene>
    <name evidence="1" type="ORF">GCM10010345_18230</name>
</gene>
<keyword evidence="2" id="KW-1185">Reference proteome</keyword>
<organism evidence="1 2">
    <name type="scientific">Streptomyces canarius</name>
    <dbReference type="NCBI Taxonomy" id="285453"/>
    <lineage>
        <taxon>Bacteria</taxon>
        <taxon>Bacillati</taxon>
        <taxon>Actinomycetota</taxon>
        <taxon>Actinomycetes</taxon>
        <taxon>Kitasatosporales</taxon>
        <taxon>Streptomycetaceae</taxon>
        <taxon>Streptomyces</taxon>
    </lineage>
</organism>
<dbReference type="Proteomes" id="UP000653644">
    <property type="component" value="Unassembled WGS sequence"/>
</dbReference>
<comment type="caution">
    <text evidence="1">The sequence shown here is derived from an EMBL/GenBank/DDBJ whole genome shotgun (WGS) entry which is preliminary data.</text>
</comment>
<evidence type="ECO:0000313" key="2">
    <source>
        <dbReference type="Proteomes" id="UP000653644"/>
    </source>
</evidence>
<protein>
    <submittedName>
        <fullName evidence="1">Uncharacterized protein</fullName>
    </submittedName>
</protein>
<reference evidence="2" key="1">
    <citation type="journal article" date="2019" name="Int. J. Syst. Evol. Microbiol.">
        <title>The Global Catalogue of Microorganisms (GCM) 10K type strain sequencing project: providing services to taxonomists for standard genome sequencing and annotation.</title>
        <authorList>
            <consortium name="The Broad Institute Genomics Platform"/>
            <consortium name="The Broad Institute Genome Sequencing Center for Infectious Disease"/>
            <person name="Wu L."/>
            <person name="Ma J."/>
        </authorList>
    </citation>
    <scope>NUCLEOTIDE SEQUENCE [LARGE SCALE GENOMIC DNA]</scope>
    <source>
        <strain evidence="2">JCM 4733</strain>
    </source>
</reference>